<feature type="compositionally biased region" description="Polar residues" evidence="6">
    <location>
        <begin position="175"/>
        <end position="184"/>
    </location>
</feature>
<feature type="region of interest" description="Disordered" evidence="6">
    <location>
        <begin position="157"/>
        <end position="234"/>
    </location>
</feature>
<dbReference type="InterPro" id="IPR012677">
    <property type="entry name" value="Nucleotide-bd_a/b_plait_sf"/>
</dbReference>
<dbReference type="PROSITE" id="PS50102">
    <property type="entry name" value="RRM"/>
    <property type="match status" value="1"/>
</dbReference>
<evidence type="ECO:0000256" key="1">
    <source>
        <dbReference type="ARBA" id="ARBA00010347"/>
    </source>
</evidence>
<dbReference type="PANTHER" id="PTHR12566">
    <property type="entry name" value="CYTOPLASMIC POLYADENYLATION ELEMENT BINDING PROTEIN CPEB"/>
    <property type="match status" value="1"/>
</dbReference>
<dbReference type="InterPro" id="IPR038446">
    <property type="entry name" value="CEBP_ZZ_sf"/>
</dbReference>
<feature type="domain" description="RRM" evidence="7">
    <location>
        <begin position="495"/>
        <end position="582"/>
    </location>
</feature>
<proteinExistence type="inferred from homology"/>
<feature type="compositionally biased region" description="Low complexity" evidence="6">
    <location>
        <begin position="162"/>
        <end position="174"/>
    </location>
</feature>
<dbReference type="InterPro" id="IPR000504">
    <property type="entry name" value="RRM_dom"/>
</dbReference>
<dbReference type="InterPro" id="IPR032296">
    <property type="entry name" value="CEBP_ZZ"/>
</dbReference>
<feature type="region of interest" description="Disordered" evidence="6">
    <location>
        <begin position="297"/>
        <end position="316"/>
    </location>
</feature>
<evidence type="ECO:0000256" key="6">
    <source>
        <dbReference type="SAM" id="MobiDB-lite"/>
    </source>
</evidence>
<comment type="similarity">
    <text evidence="1">Belongs to the RRM CPEB family.</text>
</comment>
<dbReference type="CDD" id="cd12725">
    <property type="entry name" value="RRM2_CPEB1"/>
    <property type="match status" value="1"/>
</dbReference>
<dbReference type="InterPro" id="IPR032292">
    <property type="entry name" value="CEBP1_N"/>
</dbReference>
<dbReference type="EMBL" id="CAKKLH010000303">
    <property type="protein sequence ID" value="CAH0110523.1"/>
    <property type="molecule type" value="Genomic_DNA"/>
</dbReference>
<evidence type="ECO:0000256" key="5">
    <source>
        <dbReference type="PROSITE-ProRule" id="PRU00176"/>
    </source>
</evidence>
<dbReference type="Gene3D" id="4.10.640.40">
    <property type="entry name" value="Cytoplasmic polyadenylation element-binding protein, ZZ domain"/>
    <property type="match status" value="1"/>
</dbReference>
<dbReference type="GO" id="GO:0008135">
    <property type="term" value="F:translation factor activity, RNA binding"/>
    <property type="evidence" value="ECO:0007669"/>
    <property type="project" value="TreeGrafter"/>
</dbReference>
<dbReference type="SMART" id="SM00360">
    <property type="entry name" value="RRM"/>
    <property type="match status" value="2"/>
</dbReference>
<sequence length="790" mass="85591">MPSFPQLGLGSDPSVDLGFGLNLGRLCGSSSNGNQVQSAQSNNGTSNSGSMGEATNLEIMQRINAMLENSLDLTNLTGEVASKRNYTDLFSGFNSNGNNGNQVVSQQDDVLANLLQQHQLSQALKQHQLEQQREQQNQMKSFSTSSLFLNKNESQSMNKLIPNSSNNNQPSQRSMSLSQHRQSMASSGLGDSPTSSASSPVASGQPRTTRSQSTGGFSSSMQPGIHSTPTSCCRPIRGTSLFRESGSPTLEQVLMMGCQRGHDGQGASPTESDLSMLSSSGISSVESSLTELMQSLNMSGSSTSGVSPPSVNPFSNQGLQQQLSYQQQQALQNSKLQAALQQNGLAQLGSLTGNDMSPQSLQTLQTNLQNLQELANLQNLQAWQNLRNLQSLQAIAGNANGLSSLLNGSSGNGVDRNTLNAVESALQSSWSPSLSAAALGLGSGSFNTSSGQTDGNSNLERAARMYRNAASLCEPTCTWSGHLPPRAYKNATYSCKVFLGGVPWDITEVSLTNAFKQFGSIKVEWPGKDNVANPPKGYVYIIFDNEKHVKSLLQACTHDYSNGGSWYYKISSRRMRSKEVQVIPWMLSDSNYVRSPTQRLDPQKTVFVGALHGMLNAEGLAHIMNDLFGGVLYAGIDTDKFKYPIGSGRVTFNNNRSYMKAVAAAFIEIKTPKFTKKVQVDPYLEDSLCATCGVQQGPYFCRDLACFKYFCRSCWQLQHHSDYVKHHRPLMFRFVLCEGLAIASNLRRHYKGSGTASGSPITTASSPIANQHQAYQHQQTPDLPQPTDSN</sequence>
<keyword evidence="4 5" id="KW-0694">RNA-binding</keyword>
<protein>
    <recommendedName>
        <fullName evidence="7">RRM domain-containing protein</fullName>
    </recommendedName>
</protein>
<evidence type="ECO:0000256" key="4">
    <source>
        <dbReference type="ARBA" id="ARBA00022884"/>
    </source>
</evidence>
<dbReference type="GO" id="GO:2000766">
    <property type="term" value="P:negative regulation of cytoplasmic translation"/>
    <property type="evidence" value="ECO:0007669"/>
    <property type="project" value="TreeGrafter"/>
</dbReference>
<reference evidence="8" key="1">
    <citation type="submission" date="2021-11" db="EMBL/GenBank/DDBJ databases">
        <authorList>
            <person name="Schell T."/>
        </authorList>
    </citation>
    <scope>NUCLEOTIDE SEQUENCE</scope>
    <source>
        <strain evidence="8">M5</strain>
    </source>
</reference>
<dbReference type="FunFam" id="3.30.70.330:FF:000054">
    <property type="entry name" value="Cytoplasmic polyadenylation element-binding protein 1"/>
    <property type="match status" value="1"/>
</dbReference>
<dbReference type="Pfam" id="PF16368">
    <property type="entry name" value="CEBP1_N"/>
    <property type="match status" value="1"/>
</dbReference>
<dbReference type="CDD" id="cd19757">
    <property type="entry name" value="Bbox1"/>
    <property type="match status" value="1"/>
</dbReference>
<dbReference type="GO" id="GO:0043022">
    <property type="term" value="F:ribosome binding"/>
    <property type="evidence" value="ECO:0007669"/>
    <property type="project" value="TreeGrafter"/>
</dbReference>
<dbReference type="GO" id="GO:0003730">
    <property type="term" value="F:mRNA 3'-UTR binding"/>
    <property type="evidence" value="ECO:0007669"/>
    <property type="project" value="InterPro"/>
</dbReference>
<dbReference type="GO" id="GO:0005737">
    <property type="term" value="C:cytoplasm"/>
    <property type="evidence" value="ECO:0007669"/>
    <property type="project" value="TreeGrafter"/>
</dbReference>
<keyword evidence="3" id="KW-0810">Translation regulation</keyword>
<organism evidence="8 9">
    <name type="scientific">Daphnia galeata</name>
    <dbReference type="NCBI Taxonomy" id="27404"/>
    <lineage>
        <taxon>Eukaryota</taxon>
        <taxon>Metazoa</taxon>
        <taxon>Ecdysozoa</taxon>
        <taxon>Arthropoda</taxon>
        <taxon>Crustacea</taxon>
        <taxon>Branchiopoda</taxon>
        <taxon>Diplostraca</taxon>
        <taxon>Cladocera</taxon>
        <taxon>Anomopoda</taxon>
        <taxon>Daphniidae</taxon>
        <taxon>Daphnia</taxon>
    </lineage>
</organism>
<gene>
    <name evidence="8" type="ORF">DGAL_LOCUS14092</name>
</gene>
<dbReference type="Proteomes" id="UP000789390">
    <property type="component" value="Unassembled WGS sequence"/>
</dbReference>
<evidence type="ECO:0000256" key="3">
    <source>
        <dbReference type="ARBA" id="ARBA00022845"/>
    </source>
</evidence>
<evidence type="ECO:0000256" key="2">
    <source>
        <dbReference type="ARBA" id="ARBA00022737"/>
    </source>
</evidence>
<dbReference type="GO" id="GO:0005634">
    <property type="term" value="C:nucleus"/>
    <property type="evidence" value="ECO:0007669"/>
    <property type="project" value="TreeGrafter"/>
</dbReference>
<name>A0A8J2RTK1_9CRUS</name>
<evidence type="ECO:0000259" key="7">
    <source>
        <dbReference type="PROSITE" id="PS50102"/>
    </source>
</evidence>
<dbReference type="Pfam" id="PF16367">
    <property type="entry name" value="RRM_7"/>
    <property type="match status" value="1"/>
</dbReference>
<dbReference type="GO" id="GO:0043005">
    <property type="term" value="C:neuron projection"/>
    <property type="evidence" value="ECO:0007669"/>
    <property type="project" value="TreeGrafter"/>
</dbReference>
<dbReference type="FunFam" id="3.30.70.330:FF:000086">
    <property type="entry name" value="Putative Cytoplasmic polyadenylation element-binding protein 1"/>
    <property type="match status" value="1"/>
</dbReference>
<feature type="region of interest" description="Disordered" evidence="6">
    <location>
        <begin position="754"/>
        <end position="790"/>
    </location>
</feature>
<dbReference type="Pfam" id="PF16366">
    <property type="entry name" value="CEBP_ZZ"/>
    <property type="match status" value="1"/>
</dbReference>
<keyword evidence="2" id="KW-0677">Repeat</keyword>
<dbReference type="GO" id="GO:0000900">
    <property type="term" value="F:mRNA regulatory element binding translation repressor activity"/>
    <property type="evidence" value="ECO:0007669"/>
    <property type="project" value="TreeGrafter"/>
</dbReference>
<feature type="region of interest" description="Disordered" evidence="6">
    <location>
        <begin position="30"/>
        <end position="52"/>
    </location>
</feature>
<feature type="compositionally biased region" description="Polar residues" evidence="6">
    <location>
        <begin position="207"/>
        <end position="231"/>
    </location>
</feature>
<feature type="compositionally biased region" description="Low complexity" evidence="6">
    <location>
        <begin position="41"/>
        <end position="52"/>
    </location>
</feature>
<keyword evidence="9" id="KW-1185">Reference proteome</keyword>
<evidence type="ECO:0000313" key="8">
    <source>
        <dbReference type="EMBL" id="CAH0110523.1"/>
    </source>
</evidence>
<dbReference type="InterPro" id="IPR035979">
    <property type="entry name" value="RBD_domain_sf"/>
</dbReference>
<dbReference type="GO" id="GO:0045202">
    <property type="term" value="C:synapse"/>
    <property type="evidence" value="ECO:0007669"/>
    <property type="project" value="TreeGrafter"/>
</dbReference>
<feature type="compositionally biased region" description="Polar residues" evidence="6">
    <location>
        <begin position="30"/>
        <end position="40"/>
    </location>
</feature>
<feature type="compositionally biased region" description="Low complexity" evidence="6">
    <location>
        <begin position="185"/>
        <end position="206"/>
    </location>
</feature>
<dbReference type="AlphaFoldDB" id="A0A8J2RTK1"/>
<dbReference type="Gene3D" id="3.30.70.330">
    <property type="match status" value="2"/>
</dbReference>
<dbReference type="InterPro" id="IPR034977">
    <property type="entry name" value="CPEB1_RRM1"/>
</dbReference>
<dbReference type="InterPro" id="IPR034819">
    <property type="entry name" value="CPEB"/>
</dbReference>
<dbReference type="CDD" id="cd12723">
    <property type="entry name" value="RRM1_CPEB1"/>
    <property type="match status" value="1"/>
</dbReference>
<feature type="compositionally biased region" description="Low complexity" evidence="6">
    <location>
        <begin position="299"/>
        <end position="316"/>
    </location>
</feature>
<comment type="caution">
    <text evidence="8">The sequence shown here is derived from an EMBL/GenBank/DDBJ whole genome shotgun (WGS) entry which is preliminary data.</text>
</comment>
<accession>A0A8J2RTK1</accession>
<dbReference type="PANTHER" id="PTHR12566:SF9">
    <property type="entry name" value="CYTOPLASMIC POLYADENYLATION ELEMENT-BINDING PROTEIN 1"/>
    <property type="match status" value="1"/>
</dbReference>
<evidence type="ECO:0000313" key="9">
    <source>
        <dbReference type="Proteomes" id="UP000789390"/>
    </source>
</evidence>
<dbReference type="OrthoDB" id="10033548at2759"/>
<dbReference type="SUPFAM" id="SSF54928">
    <property type="entry name" value="RNA-binding domain, RBD"/>
    <property type="match status" value="1"/>
</dbReference>